<dbReference type="EMBL" id="JBJURJ010000006">
    <property type="protein sequence ID" value="MFM9328861.1"/>
    <property type="molecule type" value="Genomic_DNA"/>
</dbReference>
<evidence type="ECO:0000313" key="2">
    <source>
        <dbReference type="Proteomes" id="UP001631969"/>
    </source>
</evidence>
<proteinExistence type="predicted"/>
<name>A0ACC7NYT8_9BACL</name>
<comment type="caution">
    <text evidence="1">The sequence shown here is derived from an EMBL/GenBank/DDBJ whole genome shotgun (WGS) entry which is preliminary data.</text>
</comment>
<protein>
    <submittedName>
        <fullName evidence="1">APC family permease</fullName>
    </submittedName>
</protein>
<gene>
    <name evidence="1" type="ORF">ACI1P1_11215</name>
</gene>
<reference evidence="1" key="1">
    <citation type="submission" date="2024-12" db="EMBL/GenBank/DDBJ databases">
        <authorList>
            <person name="Wu N."/>
        </authorList>
    </citation>
    <scope>NUCLEOTIDE SEQUENCE</scope>
    <source>
        <strain evidence="1">P15</strain>
    </source>
</reference>
<accession>A0ACC7NYT8</accession>
<keyword evidence="2" id="KW-1185">Reference proteome</keyword>
<dbReference type="Proteomes" id="UP001631969">
    <property type="component" value="Unassembled WGS sequence"/>
</dbReference>
<organism evidence="1 2">
    <name type="scientific">Paenibacillus mesotrionivorans</name>
    <dbReference type="NCBI Taxonomy" id="3160968"/>
    <lineage>
        <taxon>Bacteria</taxon>
        <taxon>Bacillati</taxon>
        <taxon>Bacillota</taxon>
        <taxon>Bacilli</taxon>
        <taxon>Bacillales</taxon>
        <taxon>Paenibacillaceae</taxon>
        <taxon>Paenibacillus</taxon>
    </lineage>
</organism>
<evidence type="ECO:0000313" key="1">
    <source>
        <dbReference type="EMBL" id="MFM9328861.1"/>
    </source>
</evidence>
<sequence length="442" mass="47283">MSGQLQKQIGISVAISLVMGTVIGSGIFMKPGRVIEYAGDSNLAMLAWILGGLLSIAGGLTMAEISVQFPRTGGLVVYLEEVYGKVWGFLSGWMQTIIYGPAIMGALGLYFGSLLANFFHWDASLKPWLGVAAVLFLFTVNSLGTRYGGFVQTASTVAKFVPIVLIAVLGLIKGDAAIWGAESGIAEQMGMGAAILATLWAYDGWMLVGNVAGEMKNPGKHLPIAIVGGLTIVMVAYVLVNLAMLHVLPASQIALLGENAASTVAQQVMGGLGSKVISIGILISIFGCLNGKILAFPRVTFAMAERGQLPFSRVFAKVHPKLGTPVGATLLQVVIAIVMMTLTNPDYLSEMAIFAIYIFYILAFIAIFILRRRHPGMKRVYSVPLYPVIPLVAIGGSLFVVGSTLFNQFYDCLWAILITLLGLPLYVVMNRRNKENKLPVSS</sequence>